<dbReference type="GO" id="GO:0005634">
    <property type="term" value="C:nucleus"/>
    <property type="evidence" value="ECO:0007669"/>
    <property type="project" value="TreeGrafter"/>
</dbReference>
<dbReference type="PANTHER" id="PTHR42748">
    <property type="entry name" value="NITROGEN METABOLITE REPRESSION PROTEIN NMRA FAMILY MEMBER"/>
    <property type="match status" value="1"/>
</dbReference>
<dbReference type="KEGG" id="ptkz:JDV02_006919"/>
<dbReference type="Proteomes" id="UP000829364">
    <property type="component" value="Chromosome 6"/>
</dbReference>
<name>A0A9Q8VBT5_9HYPO</name>
<keyword evidence="5" id="KW-1185">Reference proteome</keyword>
<gene>
    <name evidence="4" type="ORF">JDV02_006919</name>
</gene>
<dbReference type="Gene3D" id="3.90.25.10">
    <property type="entry name" value="UDP-galactose 4-epimerase, domain 1"/>
    <property type="match status" value="1"/>
</dbReference>
<dbReference type="EMBL" id="CP086359">
    <property type="protein sequence ID" value="UNI20870.1"/>
    <property type="molecule type" value="Genomic_DNA"/>
</dbReference>
<organism evidence="4 5">
    <name type="scientific">Purpureocillium takamizusanense</name>
    <dbReference type="NCBI Taxonomy" id="2060973"/>
    <lineage>
        <taxon>Eukaryota</taxon>
        <taxon>Fungi</taxon>
        <taxon>Dikarya</taxon>
        <taxon>Ascomycota</taxon>
        <taxon>Pezizomycotina</taxon>
        <taxon>Sordariomycetes</taxon>
        <taxon>Hypocreomycetidae</taxon>
        <taxon>Hypocreales</taxon>
        <taxon>Ophiocordycipitaceae</taxon>
        <taxon>Purpureocillium</taxon>
    </lineage>
</organism>
<evidence type="ECO:0000256" key="1">
    <source>
        <dbReference type="ARBA" id="ARBA00006328"/>
    </source>
</evidence>
<dbReference type="InterPro" id="IPR051164">
    <property type="entry name" value="NmrA-like_oxidored"/>
</dbReference>
<dbReference type="SUPFAM" id="SSF51735">
    <property type="entry name" value="NAD(P)-binding Rossmann-fold domains"/>
    <property type="match status" value="1"/>
</dbReference>
<dbReference type="InterPro" id="IPR008030">
    <property type="entry name" value="NmrA-like"/>
</dbReference>
<proteinExistence type="inferred from homology"/>
<evidence type="ECO:0000313" key="4">
    <source>
        <dbReference type="EMBL" id="UNI20870.1"/>
    </source>
</evidence>
<evidence type="ECO:0000259" key="3">
    <source>
        <dbReference type="Pfam" id="PF05368"/>
    </source>
</evidence>
<reference evidence="4" key="1">
    <citation type="submission" date="2021-11" db="EMBL/GenBank/DDBJ databases">
        <title>Purpureocillium_takamizusanense_genome.</title>
        <authorList>
            <person name="Nguyen N.-H."/>
        </authorList>
    </citation>
    <scope>NUCLEOTIDE SEQUENCE</scope>
    <source>
        <strain evidence="4">PT3</strain>
    </source>
</reference>
<keyword evidence="2" id="KW-0521">NADP</keyword>
<protein>
    <recommendedName>
        <fullName evidence="3">NmrA-like domain-containing protein</fullName>
    </recommendedName>
</protein>
<dbReference type="PANTHER" id="PTHR42748:SF7">
    <property type="entry name" value="NMRA LIKE REDOX SENSOR 1-RELATED"/>
    <property type="match status" value="1"/>
</dbReference>
<dbReference type="OrthoDB" id="300709at2759"/>
<dbReference type="CDD" id="cd05251">
    <property type="entry name" value="NmrA_like_SDR_a"/>
    <property type="match status" value="1"/>
</dbReference>
<feature type="domain" description="NmrA-like" evidence="3">
    <location>
        <begin position="4"/>
        <end position="306"/>
    </location>
</feature>
<sequence>MPATKLITVYGATGVQGGSVVNSLLQNKSGDFSVRAISRDPESDKAKALASRGVEVVKGDGFSKDQMLEAFKGSWAAFVNTNSTDPNLNQPDGLTESGLGKIIVDAAFEAGVQHLLYSGLASASAATNGEIPCRDFEEKYAVGEYAKSKGFKSVAIISMGWYMENHIIEENADLMGGFPFHPDTEGYLTLQMPGWGGDGNVPWIAVEEDYGDIAHGVLLDPEAYNGRLIQTMSQLAKPEALVDEFVKVTGKKARFVAVDDWTKFETYGSPDLESIKNMFGFLERSGGKYYGGAYDLEPAKKLKAKAAAAKGLAENERDLTTLSQFVRKHFSS</sequence>
<dbReference type="Pfam" id="PF05368">
    <property type="entry name" value="NmrA"/>
    <property type="match status" value="1"/>
</dbReference>
<dbReference type="GeneID" id="72068868"/>
<evidence type="ECO:0000256" key="2">
    <source>
        <dbReference type="ARBA" id="ARBA00022857"/>
    </source>
</evidence>
<evidence type="ECO:0000313" key="5">
    <source>
        <dbReference type="Proteomes" id="UP000829364"/>
    </source>
</evidence>
<accession>A0A9Q8VBT5</accession>
<dbReference type="RefSeq" id="XP_047844351.1">
    <property type="nucleotide sequence ID" value="XM_047988356.1"/>
</dbReference>
<dbReference type="Gene3D" id="3.40.50.720">
    <property type="entry name" value="NAD(P)-binding Rossmann-like Domain"/>
    <property type="match status" value="1"/>
</dbReference>
<dbReference type="InterPro" id="IPR036291">
    <property type="entry name" value="NAD(P)-bd_dom_sf"/>
</dbReference>
<comment type="similarity">
    <text evidence="1">Belongs to the NmrA-type oxidoreductase family.</text>
</comment>
<dbReference type="AlphaFoldDB" id="A0A9Q8VBT5"/>